<evidence type="ECO:0000313" key="2">
    <source>
        <dbReference type="Proteomes" id="UP000001877"/>
    </source>
</evidence>
<dbReference type="EMBL" id="AP008955">
    <property type="protein sequence ID" value="BAH42454.1"/>
    <property type="molecule type" value="Genomic_DNA"/>
</dbReference>
<dbReference type="HOGENOM" id="CLU_3150199_0_0_9"/>
<reference evidence="1 2" key="1">
    <citation type="submission" date="2005-03" db="EMBL/GenBank/DDBJ databases">
        <title>Brevibacillus brevis strain 47, complete genome.</title>
        <authorList>
            <person name="Hosoyama A."/>
            <person name="Yamada R."/>
            <person name="Hongo Y."/>
            <person name="Terui Y."/>
            <person name="Ankai A."/>
            <person name="Masuyama W."/>
            <person name="Sekiguchi M."/>
            <person name="Takeda T."/>
            <person name="Asano K."/>
            <person name="Ohji S."/>
            <person name="Ichikawa N."/>
            <person name="Narita S."/>
            <person name="Aoki N."/>
            <person name="Miura H."/>
            <person name="Matsushita S."/>
            <person name="Sekigawa T."/>
            <person name="Yamagata H."/>
            <person name="Yoshikawa H."/>
            <person name="Udaka S."/>
            <person name="Tanikawa S."/>
            <person name="Fujita N."/>
        </authorList>
    </citation>
    <scope>NUCLEOTIDE SEQUENCE [LARGE SCALE GENOMIC DNA]</scope>
    <source>
        <strain evidence="2">47 / JCM 6285 / NBRC 100599</strain>
    </source>
</reference>
<name>C0Z8Y4_BREBN</name>
<keyword evidence="2" id="KW-1185">Reference proteome</keyword>
<dbReference type="KEGG" id="bbe:BBR47_14770"/>
<dbReference type="AlphaFoldDB" id="C0Z8Y4"/>
<proteinExistence type="predicted"/>
<accession>C0Z8Y4</accession>
<dbReference type="STRING" id="358681.BBR47_14770"/>
<gene>
    <name evidence="1" type="ordered locus">BBR47_14770</name>
</gene>
<organism evidence="1 2">
    <name type="scientific">Brevibacillus brevis (strain 47 / JCM 6285 / NBRC 100599)</name>
    <dbReference type="NCBI Taxonomy" id="358681"/>
    <lineage>
        <taxon>Bacteria</taxon>
        <taxon>Bacillati</taxon>
        <taxon>Bacillota</taxon>
        <taxon>Bacilli</taxon>
        <taxon>Bacillales</taxon>
        <taxon>Paenibacillaceae</taxon>
        <taxon>Brevibacillus</taxon>
    </lineage>
</organism>
<sequence length="48" mass="6089">MFIYFYRKKAFNYERDRNILEVLAFLNKGRTFFVFQKKEDIDMRMEII</sequence>
<evidence type="ECO:0000313" key="1">
    <source>
        <dbReference type="EMBL" id="BAH42454.1"/>
    </source>
</evidence>
<dbReference type="Proteomes" id="UP000001877">
    <property type="component" value="Chromosome"/>
</dbReference>
<protein>
    <submittedName>
        <fullName evidence="1">Uncharacterized protein</fullName>
    </submittedName>
</protein>